<organism evidence="1 2">
    <name type="scientific">Nepenthes gracilis</name>
    <name type="common">Slender pitcher plant</name>
    <dbReference type="NCBI Taxonomy" id="150966"/>
    <lineage>
        <taxon>Eukaryota</taxon>
        <taxon>Viridiplantae</taxon>
        <taxon>Streptophyta</taxon>
        <taxon>Embryophyta</taxon>
        <taxon>Tracheophyta</taxon>
        <taxon>Spermatophyta</taxon>
        <taxon>Magnoliopsida</taxon>
        <taxon>eudicotyledons</taxon>
        <taxon>Gunneridae</taxon>
        <taxon>Pentapetalae</taxon>
        <taxon>Caryophyllales</taxon>
        <taxon>Nepenthaceae</taxon>
        <taxon>Nepenthes</taxon>
    </lineage>
</organism>
<dbReference type="Proteomes" id="UP001279734">
    <property type="component" value="Unassembled WGS sequence"/>
</dbReference>
<comment type="caution">
    <text evidence="1">The sequence shown here is derived from an EMBL/GenBank/DDBJ whole genome shotgun (WGS) entry which is preliminary data.</text>
</comment>
<reference evidence="1" key="1">
    <citation type="submission" date="2023-05" db="EMBL/GenBank/DDBJ databases">
        <title>Nepenthes gracilis genome sequencing.</title>
        <authorList>
            <person name="Fukushima K."/>
        </authorList>
    </citation>
    <scope>NUCLEOTIDE SEQUENCE</scope>
    <source>
        <strain evidence="1">SING2019-196</strain>
    </source>
</reference>
<evidence type="ECO:0000313" key="2">
    <source>
        <dbReference type="Proteomes" id="UP001279734"/>
    </source>
</evidence>
<keyword evidence="2" id="KW-1185">Reference proteome</keyword>
<accession>A0AAD3SZ13</accession>
<protein>
    <submittedName>
        <fullName evidence="1">Uncharacterized protein</fullName>
    </submittedName>
</protein>
<dbReference type="AlphaFoldDB" id="A0AAD3SZ13"/>
<proteinExistence type="predicted"/>
<dbReference type="EMBL" id="BSYO01000021">
    <property type="protein sequence ID" value="GMH19913.1"/>
    <property type="molecule type" value="Genomic_DNA"/>
</dbReference>
<name>A0AAD3SZ13_NEPGR</name>
<evidence type="ECO:0000313" key="1">
    <source>
        <dbReference type="EMBL" id="GMH19913.1"/>
    </source>
</evidence>
<gene>
    <name evidence="1" type="ORF">Nepgr_021754</name>
</gene>
<sequence>MRCRRSGGITKTDDTKGNLWAQASIQRVIMATQLGKSQQFRWKEVNQISVFDDSFGKALQSREKERSIHCIQQSKS</sequence>